<feature type="region of interest" description="Disordered" evidence="1">
    <location>
        <begin position="1"/>
        <end position="23"/>
    </location>
</feature>
<gene>
    <name evidence="2" type="ORF">SEV965_LOCUS37436</name>
</gene>
<evidence type="ECO:0000313" key="3">
    <source>
        <dbReference type="Proteomes" id="UP000663889"/>
    </source>
</evidence>
<proteinExistence type="predicted"/>
<dbReference type="Proteomes" id="UP000663889">
    <property type="component" value="Unassembled WGS sequence"/>
</dbReference>
<protein>
    <submittedName>
        <fullName evidence="2">Uncharacterized protein</fullName>
    </submittedName>
</protein>
<dbReference type="AlphaFoldDB" id="A0A815VE07"/>
<evidence type="ECO:0000256" key="1">
    <source>
        <dbReference type="SAM" id="MobiDB-lite"/>
    </source>
</evidence>
<comment type="caution">
    <text evidence="2">The sequence shown here is derived from an EMBL/GenBank/DDBJ whole genome shotgun (WGS) entry which is preliminary data.</text>
</comment>
<dbReference type="EMBL" id="CAJNOU010007731">
    <property type="protein sequence ID" value="CAF1529314.1"/>
    <property type="molecule type" value="Genomic_DNA"/>
</dbReference>
<sequence>QILSVSSQQHQSTNPQRPTFVQHNPLITEPINIL</sequence>
<organism evidence="2 3">
    <name type="scientific">Rotaria sordida</name>
    <dbReference type="NCBI Taxonomy" id="392033"/>
    <lineage>
        <taxon>Eukaryota</taxon>
        <taxon>Metazoa</taxon>
        <taxon>Spiralia</taxon>
        <taxon>Gnathifera</taxon>
        <taxon>Rotifera</taxon>
        <taxon>Eurotatoria</taxon>
        <taxon>Bdelloidea</taxon>
        <taxon>Philodinida</taxon>
        <taxon>Philodinidae</taxon>
        <taxon>Rotaria</taxon>
    </lineage>
</organism>
<feature type="compositionally biased region" description="Polar residues" evidence="1">
    <location>
        <begin position="1"/>
        <end position="22"/>
    </location>
</feature>
<evidence type="ECO:0000313" key="2">
    <source>
        <dbReference type="EMBL" id="CAF1529314.1"/>
    </source>
</evidence>
<accession>A0A815VE07</accession>
<reference evidence="2" key="1">
    <citation type="submission" date="2021-02" db="EMBL/GenBank/DDBJ databases">
        <authorList>
            <person name="Nowell W R."/>
        </authorList>
    </citation>
    <scope>NUCLEOTIDE SEQUENCE</scope>
</reference>
<feature type="non-terminal residue" evidence="2">
    <location>
        <position position="1"/>
    </location>
</feature>
<name>A0A815VE07_9BILA</name>